<evidence type="ECO:0000313" key="3">
    <source>
        <dbReference type="Proteomes" id="UP001500621"/>
    </source>
</evidence>
<dbReference type="Proteomes" id="UP001500621">
    <property type="component" value="Unassembled WGS sequence"/>
</dbReference>
<evidence type="ECO:0008006" key="4">
    <source>
        <dbReference type="Google" id="ProtNLM"/>
    </source>
</evidence>
<accession>A0ABP8VYB6</accession>
<keyword evidence="3" id="KW-1185">Reference proteome</keyword>
<name>A0ABP8VYB6_9ACTN</name>
<sequence length="229" mass="23813">MKISTLTTGAVALTVGATLALGGPAVARHGSDDGPGDDRGRHHGGRGSDDRAGDDHGRRHGGRGSDDGPGDDRGRRHGGRGSDDDRSRGRGRHHGRHHDDDHRGRHGGRHGGRGGEDHHAGGARDDQRVESEGPCTGGARWELKAKDEDGGIEWEFEVDSNVSGQTWQVVVARNGQSVFSGPATTMGPSGSFSVEQTVADAPGTDTFVAMATFADQSCSGTVVYDVAAP</sequence>
<gene>
    <name evidence="2" type="ORF">GCM10023226_10490</name>
</gene>
<evidence type="ECO:0000256" key="1">
    <source>
        <dbReference type="SAM" id="MobiDB-lite"/>
    </source>
</evidence>
<evidence type="ECO:0000313" key="2">
    <source>
        <dbReference type="EMBL" id="GAA4675238.1"/>
    </source>
</evidence>
<organism evidence="2 3">
    <name type="scientific">Nocardioides nanhaiensis</name>
    <dbReference type="NCBI Taxonomy" id="1476871"/>
    <lineage>
        <taxon>Bacteria</taxon>
        <taxon>Bacillati</taxon>
        <taxon>Actinomycetota</taxon>
        <taxon>Actinomycetes</taxon>
        <taxon>Propionibacteriales</taxon>
        <taxon>Nocardioidaceae</taxon>
        <taxon>Nocardioides</taxon>
    </lineage>
</organism>
<feature type="region of interest" description="Disordered" evidence="1">
    <location>
        <begin position="24"/>
        <end position="141"/>
    </location>
</feature>
<feature type="compositionally biased region" description="Basic and acidic residues" evidence="1">
    <location>
        <begin position="113"/>
        <end position="131"/>
    </location>
</feature>
<feature type="compositionally biased region" description="Basic and acidic residues" evidence="1">
    <location>
        <begin position="29"/>
        <end position="88"/>
    </location>
</feature>
<dbReference type="EMBL" id="BAABIM010000001">
    <property type="protein sequence ID" value="GAA4675238.1"/>
    <property type="molecule type" value="Genomic_DNA"/>
</dbReference>
<dbReference type="RefSeq" id="WP_345263345.1">
    <property type="nucleotide sequence ID" value="NZ_BAABIM010000001.1"/>
</dbReference>
<reference evidence="3" key="1">
    <citation type="journal article" date="2019" name="Int. J. Syst. Evol. Microbiol.">
        <title>The Global Catalogue of Microorganisms (GCM) 10K type strain sequencing project: providing services to taxonomists for standard genome sequencing and annotation.</title>
        <authorList>
            <consortium name="The Broad Institute Genomics Platform"/>
            <consortium name="The Broad Institute Genome Sequencing Center for Infectious Disease"/>
            <person name="Wu L."/>
            <person name="Ma J."/>
        </authorList>
    </citation>
    <scope>NUCLEOTIDE SEQUENCE [LARGE SCALE GENOMIC DNA]</scope>
    <source>
        <strain evidence="3">JCM 18127</strain>
    </source>
</reference>
<proteinExistence type="predicted"/>
<protein>
    <recommendedName>
        <fullName evidence="4">CBM2 domain-containing protein</fullName>
    </recommendedName>
</protein>
<comment type="caution">
    <text evidence="2">The sequence shown here is derived from an EMBL/GenBank/DDBJ whole genome shotgun (WGS) entry which is preliminary data.</text>
</comment>